<protein>
    <recommendedName>
        <fullName evidence="2">Outer membrane lipoprotein Blc</fullName>
    </recommendedName>
</protein>
<dbReference type="PROSITE" id="PS51257">
    <property type="entry name" value="PROKAR_LIPOPROTEIN"/>
    <property type="match status" value="1"/>
</dbReference>
<reference evidence="5 6" key="1">
    <citation type="submission" date="2018-08" db="EMBL/GenBank/DDBJ databases">
        <title>Lysobacter soli KCTC 22011, whole genome shotgun sequence.</title>
        <authorList>
            <person name="Zhang X."/>
            <person name="Feng G."/>
            <person name="Zhu H."/>
        </authorList>
    </citation>
    <scope>NUCLEOTIDE SEQUENCE [LARGE SCALE GENOMIC DNA]</scope>
    <source>
        <strain evidence="5 6">KCTC 22011</strain>
    </source>
</reference>
<evidence type="ECO:0000259" key="4">
    <source>
        <dbReference type="Pfam" id="PF08212"/>
    </source>
</evidence>
<evidence type="ECO:0000313" key="5">
    <source>
        <dbReference type="EMBL" id="RDY68555.1"/>
    </source>
</evidence>
<feature type="chain" id="PRO_5017498582" description="Outer membrane lipoprotein Blc" evidence="2">
    <location>
        <begin position="21"/>
        <end position="182"/>
    </location>
</feature>
<dbReference type="PANTHER" id="PTHR10612">
    <property type="entry name" value="APOLIPOPROTEIN D"/>
    <property type="match status" value="1"/>
</dbReference>
<dbReference type="SUPFAM" id="SSF50814">
    <property type="entry name" value="Lipocalins"/>
    <property type="match status" value="1"/>
</dbReference>
<dbReference type="PROSITE" id="PS00213">
    <property type="entry name" value="LIPOCALIN"/>
    <property type="match status" value="1"/>
</dbReference>
<organism evidence="5 6">
    <name type="scientific">Lysobacter soli</name>
    <dbReference type="NCBI Taxonomy" id="453783"/>
    <lineage>
        <taxon>Bacteria</taxon>
        <taxon>Pseudomonadati</taxon>
        <taxon>Pseudomonadota</taxon>
        <taxon>Gammaproteobacteria</taxon>
        <taxon>Lysobacterales</taxon>
        <taxon>Lysobacteraceae</taxon>
        <taxon>Lysobacter</taxon>
    </lineage>
</organism>
<dbReference type="Proteomes" id="UP000256829">
    <property type="component" value="Unassembled WGS sequence"/>
</dbReference>
<comment type="function">
    <text evidence="2">Involved in the storage or transport of lipids necessary for membrane maintenance under stressful conditions. Displays a binding preference for lysophospholipids.</text>
</comment>
<feature type="lipid moiety-binding region" description="N-palmitoyl cysteine" evidence="3">
    <location>
        <position position="15"/>
    </location>
</feature>
<keyword evidence="2" id="KW-0446">Lipid-binding</keyword>
<dbReference type="InterPro" id="IPR022272">
    <property type="entry name" value="Lipocalin_CS"/>
</dbReference>
<name>A0A3D8VGU6_9GAMM</name>
<dbReference type="GO" id="GO:0008289">
    <property type="term" value="F:lipid binding"/>
    <property type="evidence" value="ECO:0007669"/>
    <property type="project" value="UniProtKB-UniRule"/>
</dbReference>
<sequence length="182" mass="20488">MKLPSALIAGVLALCGCAHTAPTVPKVAEVDIPRFMGDWYVIAHIPSFPEREAYNAIESYSMREDGRIQTLFRYRRGSFDAPVRTMEPVGTVRAGTGNAVWGMQFVWPIQAEYVISHLDPDYTLTIVARSKRDYAWIMARTPTISDAAYADAVQRLRDMGYHIDELRKVPQRWPETVSGNAP</sequence>
<keyword evidence="6" id="KW-1185">Reference proteome</keyword>
<dbReference type="InterPro" id="IPR000566">
    <property type="entry name" value="Lipocln_cytosolic_FA-bd_dom"/>
</dbReference>
<dbReference type="InterPro" id="IPR012674">
    <property type="entry name" value="Calycin"/>
</dbReference>
<dbReference type="Pfam" id="PF08212">
    <property type="entry name" value="Lipocalin_2"/>
    <property type="match status" value="1"/>
</dbReference>
<keyword evidence="2" id="KW-0472">Membrane</keyword>
<keyword evidence="2 3" id="KW-0449">Lipoprotein</keyword>
<dbReference type="EMBL" id="QTJR01000002">
    <property type="protein sequence ID" value="RDY68555.1"/>
    <property type="molecule type" value="Genomic_DNA"/>
</dbReference>
<keyword evidence="2" id="KW-0732">Signal</keyword>
<gene>
    <name evidence="5" type="ORF">DX912_03300</name>
</gene>
<evidence type="ECO:0000313" key="6">
    <source>
        <dbReference type="Proteomes" id="UP000256829"/>
    </source>
</evidence>
<keyword evidence="2" id="KW-0998">Cell outer membrane</keyword>
<accession>A0A3D8VGU6</accession>
<proteinExistence type="inferred from homology"/>
<feature type="signal peptide" evidence="2">
    <location>
        <begin position="1"/>
        <end position="20"/>
    </location>
</feature>
<dbReference type="GO" id="GO:0009279">
    <property type="term" value="C:cell outer membrane"/>
    <property type="evidence" value="ECO:0007669"/>
    <property type="project" value="UniProtKB-SubCell"/>
</dbReference>
<dbReference type="RefSeq" id="WP_115841067.1">
    <property type="nucleotide sequence ID" value="NZ_CP183976.1"/>
</dbReference>
<dbReference type="InterPro" id="IPR022271">
    <property type="entry name" value="Lipocalin_ApoD"/>
</dbReference>
<evidence type="ECO:0000256" key="3">
    <source>
        <dbReference type="PIRSR" id="PIRSR036893-52"/>
    </source>
</evidence>
<feature type="lipid moiety-binding region" description="S-diacylglycerol cysteine" evidence="3">
    <location>
        <position position="15"/>
    </location>
</feature>
<evidence type="ECO:0000256" key="1">
    <source>
        <dbReference type="ARBA" id="ARBA00006889"/>
    </source>
</evidence>
<dbReference type="InterPro" id="IPR047202">
    <property type="entry name" value="Lipocalin_Blc-like_dom"/>
</dbReference>
<dbReference type="PIRSF" id="PIRSF036893">
    <property type="entry name" value="Lipocalin_ApoD"/>
    <property type="match status" value="1"/>
</dbReference>
<comment type="subcellular location">
    <subcellularLocation>
        <location evidence="2">Cell outer membrane</location>
    </subcellularLocation>
</comment>
<feature type="domain" description="Lipocalin/cytosolic fatty-acid binding" evidence="4">
    <location>
        <begin position="30"/>
        <end position="171"/>
    </location>
</feature>
<dbReference type="AlphaFoldDB" id="A0A3D8VGU6"/>
<dbReference type="GO" id="GO:0006950">
    <property type="term" value="P:response to stress"/>
    <property type="evidence" value="ECO:0007669"/>
    <property type="project" value="UniProtKB-ARBA"/>
</dbReference>
<dbReference type="CDD" id="cd19438">
    <property type="entry name" value="lipocalin_Blc-like"/>
    <property type="match status" value="1"/>
</dbReference>
<comment type="similarity">
    <text evidence="1 2">Belongs to the calycin superfamily. Lipocalin family.</text>
</comment>
<dbReference type="PANTHER" id="PTHR10612:SF34">
    <property type="entry name" value="APOLIPOPROTEIN D"/>
    <property type="match status" value="1"/>
</dbReference>
<evidence type="ECO:0000256" key="2">
    <source>
        <dbReference type="PIRNR" id="PIRNR036893"/>
    </source>
</evidence>
<keyword evidence="3" id="KW-0564">Palmitate</keyword>
<comment type="caution">
    <text evidence="5">The sequence shown here is derived from an EMBL/GenBank/DDBJ whole genome shotgun (WGS) entry which is preliminary data.</text>
</comment>
<comment type="subunit">
    <text evidence="2">Homodimer.</text>
</comment>
<dbReference type="Gene3D" id="2.40.128.20">
    <property type="match status" value="1"/>
</dbReference>